<protein>
    <submittedName>
        <fullName evidence="1">DUF3970 family protein</fullName>
    </submittedName>
</protein>
<reference evidence="1 2" key="1">
    <citation type="submission" date="2020-07" db="EMBL/GenBank/DDBJ databases">
        <title>Thermoactinomyces phylogeny.</title>
        <authorList>
            <person name="Dunlap C."/>
        </authorList>
    </citation>
    <scope>NUCLEOTIDE SEQUENCE [LARGE SCALE GENOMIC DNA]</scope>
    <source>
        <strain evidence="1 2">AMNI-1</strain>
    </source>
</reference>
<evidence type="ECO:0000313" key="1">
    <source>
        <dbReference type="EMBL" id="MBA4603518.1"/>
    </source>
</evidence>
<dbReference type="EMBL" id="JACEOL010000055">
    <property type="protein sequence ID" value="MBA4603518.1"/>
    <property type="molecule type" value="Genomic_DNA"/>
</dbReference>
<dbReference type="Proteomes" id="UP000538292">
    <property type="component" value="Unassembled WGS sequence"/>
</dbReference>
<dbReference type="RefSeq" id="WP_181741990.1">
    <property type="nucleotide sequence ID" value="NZ_JACEOL010000055.1"/>
</dbReference>
<sequence>MLQIRVTGKEKEVEPFLHDLKRCPQFEWVNEAFSATDYEINTTCSLRHDPCKGYQVVHLYSENGEVITIPLSGMILAEMEEGKRIIAGWHFDIFA</sequence>
<evidence type="ECO:0000313" key="2">
    <source>
        <dbReference type="Proteomes" id="UP000538292"/>
    </source>
</evidence>
<proteinExistence type="predicted"/>
<dbReference type="Pfam" id="PF13113">
    <property type="entry name" value="DUF3970"/>
    <property type="match status" value="1"/>
</dbReference>
<name>A0A7W2ASD9_9BACL</name>
<dbReference type="AlphaFoldDB" id="A0A7W2ASD9"/>
<accession>A0A7W2ASD9</accession>
<keyword evidence="2" id="KW-1185">Reference proteome</keyword>
<comment type="caution">
    <text evidence="1">The sequence shown here is derived from an EMBL/GenBank/DDBJ whole genome shotgun (WGS) entry which is preliminary data.</text>
</comment>
<gene>
    <name evidence="1" type="ORF">H2C83_14625</name>
</gene>
<dbReference type="InterPro" id="IPR025088">
    <property type="entry name" value="DUF3970"/>
</dbReference>
<organism evidence="1 2">
    <name type="scientific">Thermoactinomyces mirandus</name>
    <dbReference type="NCBI Taxonomy" id="2756294"/>
    <lineage>
        <taxon>Bacteria</taxon>
        <taxon>Bacillati</taxon>
        <taxon>Bacillota</taxon>
        <taxon>Bacilli</taxon>
        <taxon>Bacillales</taxon>
        <taxon>Thermoactinomycetaceae</taxon>
        <taxon>Thermoactinomyces</taxon>
    </lineage>
</organism>